<accession>A0A9D1J3C9</accession>
<dbReference type="EMBL" id="DVHC01000045">
    <property type="protein sequence ID" value="HIR59288.1"/>
    <property type="molecule type" value="Genomic_DNA"/>
</dbReference>
<sequence>MIFNKEITGYENEEEFATYLNGKQVGRVYPNFLELLNKLYGYLDYKDYIECWVNKSKRKADIYIKINGYVRGISIKKGVKNSVHVESIGTLVSFFRKLGIGEDVIKKFLYYQYADGTINGTGKTRISSSLYREKYQKDIDEINKVLNDEKYINAFVNRFVLQGNKSEYEVDAIIYGVVEDFIFITKEEVYYIMRKHLKDDISSLHVSLLTLQPMARNLNYNPKYEACRNQVQVKWYNISDNIIEVMAFYRNRRCFSSKITTGDNKKELSCC</sequence>
<evidence type="ECO:0000313" key="2">
    <source>
        <dbReference type="Proteomes" id="UP000824232"/>
    </source>
</evidence>
<comment type="caution">
    <text evidence="1">The sequence shown here is derived from an EMBL/GenBank/DDBJ whole genome shotgun (WGS) entry which is preliminary data.</text>
</comment>
<dbReference type="Proteomes" id="UP000824232">
    <property type="component" value="Unassembled WGS sequence"/>
</dbReference>
<dbReference type="AlphaFoldDB" id="A0A9D1J3C9"/>
<proteinExistence type="predicted"/>
<reference evidence="1" key="2">
    <citation type="journal article" date="2021" name="PeerJ">
        <title>Extensive microbial diversity within the chicken gut microbiome revealed by metagenomics and culture.</title>
        <authorList>
            <person name="Gilroy R."/>
            <person name="Ravi A."/>
            <person name="Getino M."/>
            <person name="Pursley I."/>
            <person name="Horton D.L."/>
            <person name="Alikhan N.F."/>
            <person name="Baker D."/>
            <person name="Gharbi K."/>
            <person name="Hall N."/>
            <person name="Watson M."/>
            <person name="Adriaenssens E.M."/>
            <person name="Foster-Nyarko E."/>
            <person name="Jarju S."/>
            <person name="Secka A."/>
            <person name="Antonio M."/>
            <person name="Oren A."/>
            <person name="Chaudhuri R.R."/>
            <person name="La Ragione R."/>
            <person name="Hildebrand F."/>
            <person name="Pallen M.J."/>
        </authorList>
    </citation>
    <scope>NUCLEOTIDE SEQUENCE</scope>
    <source>
        <strain evidence="1">CHK184-20233</strain>
    </source>
</reference>
<name>A0A9D1J3C9_9FIRM</name>
<evidence type="ECO:0000313" key="1">
    <source>
        <dbReference type="EMBL" id="HIR59288.1"/>
    </source>
</evidence>
<organism evidence="1 2">
    <name type="scientific">Candidatus Onthousia excrementipullorum</name>
    <dbReference type="NCBI Taxonomy" id="2840884"/>
    <lineage>
        <taxon>Bacteria</taxon>
        <taxon>Bacillati</taxon>
        <taxon>Bacillota</taxon>
        <taxon>Bacilli</taxon>
        <taxon>Candidatus Onthousia</taxon>
    </lineage>
</organism>
<gene>
    <name evidence="1" type="ORF">IAB38_04485</name>
</gene>
<protein>
    <submittedName>
        <fullName evidence="1">Uncharacterized protein</fullName>
    </submittedName>
</protein>
<reference evidence="1" key="1">
    <citation type="submission" date="2020-10" db="EMBL/GenBank/DDBJ databases">
        <authorList>
            <person name="Gilroy R."/>
        </authorList>
    </citation>
    <scope>NUCLEOTIDE SEQUENCE</scope>
    <source>
        <strain evidence="1">CHK184-20233</strain>
    </source>
</reference>